<feature type="domain" description="HTH lysR-type" evidence="5">
    <location>
        <begin position="11"/>
        <end position="68"/>
    </location>
</feature>
<dbReference type="GO" id="GO:0003677">
    <property type="term" value="F:DNA binding"/>
    <property type="evidence" value="ECO:0007669"/>
    <property type="project" value="UniProtKB-KW"/>
</dbReference>
<dbReference type="AlphaFoldDB" id="A0A9D2Q1G4"/>
<dbReference type="CDD" id="cd05466">
    <property type="entry name" value="PBP2_LTTR_substrate"/>
    <property type="match status" value="1"/>
</dbReference>
<dbReference type="Pfam" id="PF03466">
    <property type="entry name" value="LysR_substrate"/>
    <property type="match status" value="2"/>
</dbReference>
<dbReference type="InterPro" id="IPR036388">
    <property type="entry name" value="WH-like_DNA-bd_sf"/>
</dbReference>
<accession>A0A9D2Q1G4</accession>
<dbReference type="InterPro" id="IPR005119">
    <property type="entry name" value="LysR_subst-bd"/>
</dbReference>
<dbReference type="InterPro" id="IPR000847">
    <property type="entry name" value="LysR_HTH_N"/>
</dbReference>
<dbReference type="PRINTS" id="PR00039">
    <property type="entry name" value="HTHLYSR"/>
</dbReference>
<gene>
    <name evidence="6" type="ORF">H9932_13075</name>
</gene>
<evidence type="ECO:0000256" key="4">
    <source>
        <dbReference type="ARBA" id="ARBA00023163"/>
    </source>
</evidence>
<dbReference type="SUPFAM" id="SSF46785">
    <property type="entry name" value="Winged helix' DNA-binding domain"/>
    <property type="match status" value="1"/>
</dbReference>
<dbReference type="Pfam" id="PF00126">
    <property type="entry name" value="HTH_1"/>
    <property type="match status" value="1"/>
</dbReference>
<dbReference type="EMBL" id="DWWC01000273">
    <property type="protein sequence ID" value="HJC70591.1"/>
    <property type="molecule type" value="Genomic_DNA"/>
</dbReference>
<evidence type="ECO:0000313" key="7">
    <source>
        <dbReference type="Proteomes" id="UP000823854"/>
    </source>
</evidence>
<evidence type="ECO:0000313" key="6">
    <source>
        <dbReference type="EMBL" id="HJC70591.1"/>
    </source>
</evidence>
<keyword evidence="2" id="KW-0805">Transcription regulation</keyword>
<comment type="similarity">
    <text evidence="1">Belongs to the LysR transcriptional regulatory family.</text>
</comment>
<keyword evidence="4" id="KW-0804">Transcription</keyword>
<dbReference type="SUPFAM" id="SSF53850">
    <property type="entry name" value="Periplasmic binding protein-like II"/>
    <property type="match status" value="1"/>
</dbReference>
<name>A0A9D2Q1G4_9MICO</name>
<dbReference type="Gene3D" id="3.40.190.290">
    <property type="match status" value="1"/>
</dbReference>
<dbReference type="Proteomes" id="UP000823854">
    <property type="component" value="Unassembled WGS sequence"/>
</dbReference>
<dbReference type="GO" id="GO:0003700">
    <property type="term" value="F:DNA-binding transcription factor activity"/>
    <property type="evidence" value="ECO:0007669"/>
    <property type="project" value="InterPro"/>
</dbReference>
<evidence type="ECO:0000256" key="3">
    <source>
        <dbReference type="ARBA" id="ARBA00023125"/>
    </source>
</evidence>
<dbReference type="FunFam" id="1.10.10.10:FF:000001">
    <property type="entry name" value="LysR family transcriptional regulator"/>
    <property type="match status" value="1"/>
</dbReference>
<evidence type="ECO:0000259" key="5">
    <source>
        <dbReference type="PROSITE" id="PS50931"/>
    </source>
</evidence>
<proteinExistence type="inferred from homology"/>
<dbReference type="PROSITE" id="PS50931">
    <property type="entry name" value="HTH_LYSR"/>
    <property type="match status" value="1"/>
</dbReference>
<comment type="caution">
    <text evidence="6">The sequence shown here is derived from an EMBL/GenBank/DDBJ whole genome shotgun (WGS) entry which is preliminary data.</text>
</comment>
<reference evidence="6" key="2">
    <citation type="submission" date="2021-04" db="EMBL/GenBank/DDBJ databases">
        <authorList>
            <person name="Gilroy R."/>
        </authorList>
    </citation>
    <scope>NUCLEOTIDE SEQUENCE</scope>
    <source>
        <strain evidence="6">CHK130-7132</strain>
    </source>
</reference>
<evidence type="ECO:0000256" key="1">
    <source>
        <dbReference type="ARBA" id="ARBA00009437"/>
    </source>
</evidence>
<reference evidence="6" key="1">
    <citation type="journal article" date="2021" name="PeerJ">
        <title>Extensive microbial diversity within the chicken gut microbiome revealed by metagenomics and culture.</title>
        <authorList>
            <person name="Gilroy R."/>
            <person name="Ravi A."/>
            <person name="Getino M."/>
            <person name="Pursley I."/>
            <person name="Horton D.L."/>
            <person name="Alikhan N.F."/>
            <person name="Baker D."/>
            <person name="Gharbi K."/>
            <person name="Hall N."/>
            <person name="Watson M."/>
            <person name="Adriaenssens E.M."/>
            <person name="Foster-Nyarko E."/>
            <person name="Jarju S."/>
            <person name="Secka A."/>
            <person name="Antonio M."/>
            <person name="Oren A."/>
            <person name="Chaudhuri R.R."/>
            <person name="La Ragione R."/>
            <person name="Hildebrand F."/>
            <person name="Pallen M.J."/>
        </authorList>
    </citation>
    <scope>NUCLEOTIDE SEQUENCE</scope>
    <source>
        <strain evidence="6">CHK130-7132</strain>
    </source>
</reference>
<sequence>MRIDYGSRWSVRIEDLQAFEAVVRRGTFTRAAQELYLAQPSLSRRIAALESELGAPLLDRGHQGAVPTEAGRALLPLARRILADADSARLALDELAGLRRGRVRLGAPPTVCASLVADVLAEYVERYPGIELEVSEAGSLALVQQLQEGELDLAFVVTREGGLGAPGREAAEVIEAGGAAAAPGPGARPPGPELIPLLREQLAVISSARRTPPLPAEVTLAELARLPLVAPARSYDLRAATDAAFAAHGLSPRVVVEGAEMDAVLRFVERGLGVAVVPAMLGVDRPGLHWSRLVRPELDRTVTLARRAGAVLPAAAREMERLVDRTVAAMDRPGVLRMRR</sequence>
<dbReference type="PANTHER" id="PTHR30419:SF8">
    <property type="entry name" value="NITROGEN ASSIMILATION TRANSCRIPTIONAL ACTIVATOR-RELATED"/>
    <property type="match status" value="1"/>
</dbReference>
<dbReference type="PANTHER" id="PTHR30419">
    <property type="entry name" value="HTH-TYPE TRANSCRIPTIONAL REGULATOR YBHD"/>
    <property type="match status" value="1"/>
</dbReference>
<organism evidence="6 7">
    <name type="scientific">Candidatus Brachybacterium intestinipullorum</name>
    <dbReference type="NCBI Taxonomy" id="2838512"/>
    <lineage>
        <taxon>Bacteria</taxon>
        <taxon>Bacillati</taxon>
        <taxon>Actinomycetota</taxon>
        <taxon>Actinomycetes</taxon>
        <taxon>Micrococcales</taxon>
        <taxon>Dermabacteraceae</taxon>
        <taxon>Brachybacterium</taxon>
    </lineage>
</organism>
<dbReference type="InterPro" id="IPR050950">
    <property type="entry name" value="HTH-type_LysR_regulators"/>
</dbReference>
<dbReference type="Gene3D" id="1.10.10.10">
    <property type="entry name" value="Winged helix-like DNA-binding domain superfamily/Winged helix DNA-binding domain"/>
    <property type="match status" value="1"/>
</dbReference>
<protein>
    <submittedName>
        <fullName evidence="6">LysR family transcriptional regulator</fullName>
    </submittedName>
</protein>
<keyword evidence="3" id="KW-0238">DNA-binding</keyword>
<dbReference type="InterPro" id="IPR036390">
    <property type="entry name" value="WH_DNA-bd_sf"/>
</dbReference>
<evidence type="ECO:0000256" key="2">
    <source>
        <dbReference type="ARBA" id="ARBA00023015"/>
    </source>
</evidence>
<dbReference type="GO" id="GO:0005829">
    <property type="term" value="C:cytosol"/>
    <property type="evidence" value="ECO:0007669"/>
    <property type="project" value="TreeGrafter"/>
</dbReference>